<gene>
    <name evidence="1" type="ORF">X975_18087</name>
</gene>
<feature type="non-terminal residue" evidence="1">
    <location>
        <position position="40"/>
    </location>
</feature>
<sequence length="40" mass="4473">GGGILFCFSQFVNMLDQQLITIGFNEYSQQITSNLSNKLC</sequence>
<accession>A0A087TYI4</accession>
<proteinExistence type="predicted"/>
<evidence type="ECO:0000313" key="2">
    <source>
        <dbReference type="Proteomes" id="UP000054359"/>
    </source>
</evidence>
<dbReference type="Proteomes" id="UP000054359">
    <property type="component" value="Unassembled WGS sequence"/>
</dbReference>
<name>A0A087TYI4_STEMI</name>
<dbReference type="EMBL" id="KK117330">
    <property type="protein sequence ID" value="KFM70173.1"/>
    <property type="molecule type" value="Genomic_DNA"/>
</dbReference>
<evidence type="ECO:0000313" key="1">
    <source>
        <dbReference type="EMBL" id="KFM70173.1"/>
    </source>
</evidence>
<reference evidence="1 2" key="1">
    <citation type="submission" date="2013-11" db="EMBL/GenBank/DDBJ databases">
        <title>Genome sequencing of Stegodyphus mimosarum.</title>
        <authorList>
            <person name="Bechsgaard J."/>
        </authorList>
    </citation>
    <scope>NUCLEOTIDE SEQUENCE [LARGE SCALE GENOMIC DNA]</scope>
</reference>
<protein>
    <submittedName>
        <fullName evidence="1">Uncharacterized protein</fullName>
    </submittedName>
</protein>
<keyword evidence="2" id="KW-1185">Reference proteome</keyword>
<organism evidence="1 2">
    <name type="scientific">Stegodyphus mimosarum</name>
    <name type="common">African social velvet spider</name>
    <dbReference type="NCBI Taxonomy" id="407821"/>
    <lineage>
        <taxon>Eukaryota</taxon>
        <taxon>Metazoa</taxon>
        <taxon>Ecdysozoa</taxon>
        <taxon>Arthropoda</taxon>
        <taxon>Chelicerata</taxon>
        <taxon>Arachnida</taxon>
        <taxon>Araneae</taxon>
        <taxon>Araneomorphae</taxon>
        <taxon>Entelegynae</taxon>
        <taxon>Eresoidea</taxon>
        <taxon>Eresidae</taxon>
        <taxon>Stegodyphus</taxon>
    </lineage>
</organism>
<dbReference type="AlphaFoldDB" id="A0A087TYI4"/>
<feature type="non-terminal residue" evidence="1">
    <location>
        <position position="1"/>
    </location>
</feature>